<keyword evidence="1" id="KW-0472">Membrane</keyword>
<feature type="transmembrane region" description="Helical" evidence="1">
    <location>
        <begin position="470"/>
        <end position="494"/>
    </location>
</feature>
<evidence type="ECO:0000313" key="5">
    <source>
        <dbReference type="EMBL" id="RMZ96023.1"/>
    </source>
</evidence>
<keyword evidence="1" id="KW-0812">Transmembrane</keyword>
<evidence type="ECO:0000259" key="4">
    <source>
        <dbReference type="Pfam" id="PF20146"/>
    </source>
</evidence>
<dbReference type="AlphaFoldDB" id="A0A3M7PAG7"/>
<comment type="caution">
    <text evidence="5">The sequence shown here is derived from an EMBL/GenBank/DDBJ whole genome shotgun (WGS) entry which is preliminary data.</text>
</comment>
<feature type="transmembrane region" description="Helical" evidence="1">
    <location>
        <begin position="671"/>
        <end position="696"/>
    </location>
</feature>
<evidence type="ECO:0000256" key="2">
    <source>
        <dbReference type="SAM" id="SignalP"/>
    </source>
</evidence>
<feature type="transmembrane region" description="Helical" evidence="1">
    <location>
        <begin position="430"/>
        <end position="450"/>
    </location>
</feature>
<dbReference type="GO" id="GO:0016747">
    <property type="term" value="F:acyltransferase activity, transferring groups other than amino-acyl groups"/>
    <property type="evidence" value="ECO:0007669"/>
    <property type="project" value="InterPro"/>
</dbReference>
<evidence type="ECO:0000313" key="6">
    <source>
        <dbReference type="Proteomes" id="UP000276133"/>
    </source>
</evidence>
<feature type="transmembrane region" description="Helical" evidence="1">
    <location>
        <begin position="708"/>
        <end position="730"/>
    </location>
</feature>
<feature type="domain" description="Acyltransferase 3" evidence="3">
    <location>
        <begin position="334"/>
        <end position="725"/>
    </location>
</feature>
<protein>
    <submittedName>
        <fullName evidence="5">Nose resistant to fluoxetine 6-like</fullName>
    </submittedName>
</protein>
<gene>
    <name evidence="5" type="ORF">BpHYR1_029362</name>
</gene>
<feature type="domain" description="Nose resistant-to-fluoxetine protein N-terminal" evidence="4">
    <location>
        <begin position="103"/>
        <end position="209"/>
    </location>
</feature>
<dbReference type="InterPro" id="IPR002656">
    <property type="entry name" value="Acyl_transf_3_dom"/>
</dbReference>
<dbReference type="Proteomes" id="UP000276133">
    <property type="component" value="Unassembled WGS sequence"/>
</dbReference>
<feature type="transmembrane region" description="Helical" evidence="1">
    <location>
        <begin position="500"/>
        <end position="516"/>
    </location>
</feature>
<feature type="signal peptide" evidence="2">
    <location>
        <begin position="1"/>
        <end position="24"/>
    </location>
</feature>
<reference evidence="5 6" key="1">
    <citation type="journal article" date="2018" name="Sci. Rep.">
        <title>Genomic signatures of local adaptation to the degree of environmental predictability in rotifers.</title>
        <authorList>
            <person name="Franch-Gras L."/>
            <person name="Hahn C."/>
            <person name="Garcia-Roger E.M."/>
            <person name="Carmona M.J."/>
            <person name="Serra M."/>
            <person name="Gomez A."/>
        </authorList>
    </citation>
    <scope>NUCLEOTIDE SEQUENCE [LARGE SCALE GENOMIC DNA]</scope>
    <source>
        <strain evidence="5">HYR1</strain>
    </source>
</reference>
<dbReference type="Pfam" id="PF01757">
    <property type="entry name" value="Acyl_transf_3"/>
    <property type="match status" value="1"/>
</dbReference>
<feature type="transmembrane region" description="Helical" evidence="1">
    <location>
        <begin position="635"/>
        <end position="659"/>
    </location>
</feature>
<feature type="transmembrane region" description="Helical" evidence="1">
    <location>
        <begin position="523"/>
        <end position="543"/>
    </location>
</feature>
<evidence type="ECO:0000256" key="1">
    <source>
        <dbReference type="SAM" id="Phobius"/>
    </source>
</evidence>
<feature type="transmembrane region" description="Helical" evidence="1">
    <location>
        <begin position="595"/>
        <end position="615"/>
    </location>
</feature>
<feature type="chain" id="PRO_5017962117" evidence="2">
    <location>
        <begin position="25"/>
        <end position="748"/>
    </location>
</feature>
<feature type="transmembrane region" description="Helical" evidence="1">
    <location>
        <begin position="563"/>
        <end position="583"/>
    </location>
</feature>
<organism evidence="5 6">
    <name type="scientific">Brachionus plicatilis</name>
    <name type="common">Marine rotifer</name>
    <name type="synonym">Brachionus muelleri</name>
    <dbReference type="NCBI Taxonomy" id="10195"/>
    <lineage>
        <taxon>Eukaryota</taxon>
        <taxon>Metazoa</taxon>
        <taxon>Spiralia</taxon>
        <taxon>Gnathifera</taxon>
        <taxon>Rotifera</taxon>
        <taxon>Eurotatoria</taxon>
        <taxon>Monogononta</taxon>
        <taxon>Pseudotrocha</taxon>
        <taxon>Ploima</taxon>
        <taxon>Brachionidae</taxon>
        <taxon>Brachionus</taxon>
    </lineage>
</organism>
<dbReference type="OrthoDB" id="207378at2759"/>
<evidence type="ECO:0000259" key="3">
    <source>
        <dbReference type="Pfam" id="PF01757"/>
    </source>
</evidence>
<dbReference type="InterPro" id="IPR052728">
    <property type="entry name" value="O2_lipid_transport_reg"/>
</dbReference>
<feature type="transmembrane region" description="Helical" evidence="1">
    <location>
        <begin position="381"/>
        <end position="401"/>
    </location>
</feature>
<proteinExistence type="predicted"/>
<keyword evidence="1" id="KW-1133">Transmembrane helix</keyword>
<dbReference type="PANTHER" id="PTHR11161:SF0">
    <property type="entry name" value="O-ACYLTRANSFERASE LIKE PROTEIN"/>
    <property type="match status" value="1"/>
</dbReference>
<dbReference type="EMBL" id="REGN01012313">
    <property type="protein sequence ID" value="RMZ96023.1"/>
    <property type="molecule type" value="Genomic_DNA"/>
</dbReference>
<feature type="transmembrane region" description="Helical" evidence="1">
    <location>
        <begin position="241"/>
        <end position="262"/>
    </location>
</feature>
<name>A0A3M7PAG7_BRAPC</name>
<keyword evidence="6" id="KW-1185">Reference proteome</keyword>
<keyword evidence="2" id="KW-0732">Signal</keyword>
<dbReference type="InterPro" id="IPR006621">
    <property type="entry name" value="Nose-resist-to-fluoxetine_N"/>
</dbReference>
<accession>A0A3M7PAG7</accession>
<sequence>MKNRIFSFLLLVTVFFSETGISYCNECLSVNEPLSQLELQNISSATYIGQFLNTVLTGNCSGEGGLTSDLDENNLDAMLDGGLLLLLGALENNPPDNINEIFNDLNSIITRLRVNGTTAVKFGEILFDSMAKLPPGVLEANINWVGSFKLCTEVYNGTLNPPLRGKYCRASIGFPVEQLAGDLPIDDSIGLTYGMCISDQCDTEQIKLIVSNSLKLMSVFKYAWVKDVECVEKEELSSATIIFIALLSILVLWVFIATVVDVTQRILSFVTKIEINQVTQIETDSNLKKTDNDANHSKAKKNQNSRLMTFVTECSFYTNTEKFFRTDNGGSITCLNGIRFFSMVWIIWGHTYNYIIERTKFFVVDNIRTMQELNENIEAQLIINGMFGVDTFFLMSAFLLAKTFLPKYEASNGFKPFAWAYYYISRYWRLAPPFLITIIIYIWIMPYVGYGPLWNQAKFPRNNDDCMNYWWAYVLFINNFVPNGKGTTCMGYLWYIPNDYQFYAISPLFLILLLKFPKAGKTLLAGCLVASLSILAFLTANVYVSRRKDIALVLVDMWEDVYIKPYCRASPWIVGLCLGYIFFKLQKSKIRVKINYYWVALGWILCFILMGTAIFGGYTNHAKDARRMYTFEYALYFSLTRFTWPLAVSWVIFTCHYGYGGIINKFLSAKAFVPLIRLSYCAYLIHPVIMVSYNFLQESLFHATNLTLVYIAISHIIVSIFVAYFFTLIFEWPFVALEKLVYDPRRGL</sequence>
<dbReference type="Pfam" id="PF20146">
    <property type="entry name" value="NRF"/>
    <property type="match status" value="1"/>
</dbReference>
<dbReference type="PANTHER" id="PTHR11161">
    <property type="entry name" value="O-ACYLTRANSFERASE"/>
    <property type="match status" value="1"/>
</dbReference>